<dbReference type="GO" id="GO:0005886">
    <property type="term" value="C:plasma membrane"/>
    <property type="evidence" value="ECO:0000318"/>
    <property type="project" value="GO_Central"/>
</dbReference>
<reference evidence="4" key="4">
    <citation type="journal article" date="2018" name="Nat. Plants">
        <title>Whole-genome landscape of Medicago truncatula symbiotic genes.</title>
        <authorList>
            <person name="Pecrix Y."/>
            <person name="Gamas P."/>
            <person name="Carrere S."/>
        </authorList>
    </citation>
    <scope>NUCLEOTIDE SEQUENCE</scope>
    <source>
        <tissue evidence="4">Leaves</tissue>
    </source>
</reference>
<dbReference type="AlphaFoldDB" id="A0A072TX13"/>
<name>A0A072TX13_MEDTR</name>
<keyword evidence="4" id="KW-0808">Transferase</keyword>
<dbReference type="Proteomes" id="UP000002051">
    <property type="component" value="Unassembled WGS sequence"/>
</dbReference>
<reference evidence="5" key="3">
    <citation type="submission" date="2015-04" db="UniProtKB">
        <authorList>
            <consortium name="EnsemblPlants"/>
        </authorList>
    </citation>
    <scope>IDENTIFICATION</scope>
    <source>
        <strain evidence="5">cv. Jemalong A17</strain>
    </source>
</reference>
<dbReference type="PANTHER" id="PTHR27003:SF303">
    <property type="entry name" value="TYROSINE KINASE FAMILY PROTEIN"/>
    <property type="match status" value="1"/>
</dbReference>
<dbReference type="Gramene" id="rna38597">
    <property type="protein sequence ID" value="RHN44474.1"/>
    <property type="gene ID" value="gene38597"/>
</dbReference>
<dbReference type="GO" id="GO:0004714">
    <property type="term" value="F:transmembrane receptor protein tyrosine kinase activity"/>
    <property type="evidence" value="ECO:0007669"/>
    <property type="project" value="InterPro"/>
</dbReference>
<proteinExistence type="predicted"/>
<reference evidence="3 6" key="1">
    <citation type="journal article" date="2011" name="Nature">
        <title>The Medicago genome provides insight into the evolution of rhizobial symbioses.</title>
        <authorList>
            <person name="Young N.D."/>
            <person name="Debelle F."/>
            <person name="Oldroyd G.E."/>
            <person name="Geurts R."/>
            <person name="Cannon S.B."/>
            <person name="Udvardi M.K."/>
            <person name="Benedito V.A."/>
            <person name="Mayer K.F."/>
            <person name="Gouzy J."/>
            <person name="Schoof H."/>
            <person name="Van de Peer Y."/>
            <person name="Proost S."/>
            <person name="Cook D.R."/>
            <person name="Meyers B.C."/>
            <person name="Spannagl M."/>
            <person name="Cheung F."/>
            <person name="De Mita S."/>
            <person name="Krishnakumar V."/>
            <person name="Gundlach H."/>
            <person name="Zhou S."/>
            <person name="Mudge J."/>
            <person name="Bharti A.K."/>
            <person name="Murray J.D."/>
            <person name="Naoumkina M.A."/>
            <person name="Rosen B."/>
            <person name="Silverstein K.A."/>
            <person name="Tang H."/>
            <person name="Rombauts S."/>
            <person name="Zhao P.X."/>
            <person name="Zhou P."/>
            <person name="Barbe V."/>
            <person name="Bardou P."/>
            <person name="Bechner M."/>
            <person name="Bellec A."/>
            <person name="Berger A."/>
            <person name="Berges H."/>
            <person name="Bidwell S."/>
            <person name="Bisseling T."/>
            <person name="Choisne N."/>
            <person name="Couloux A."/>
            <person name="Denny R."/>
            <person name="Deshpande S."/>
            <person name="Dai X."/>
            <person name="Doyle J.J."/>
            <person name="Dudez A.M."/>
            <person name="Farmer A.D."/>
            <person name="Fouteau S."/>
            <person name="Franken C."/>
            <person name="Gibelin C."/>
            <person name="Gish J."/>
            <person name="Goldstein S."/>
            <person name="Gonzalez A.J."/>
            <person name="Green P.J."/>
            <person name="Hallab A."/>
            <person name="Hartog M."/>
            <person name="Hua A."/>
            <person name="Humphray S.J."/>
            <person name="Jeong D.H."/>
            <person name="Jing Y."/>
            <person name="Jocker A."/>
            <person name="Kenton S.M."/>
            <person name="Kim D.J."/>
            <person name="Klee K."/>
            <person name="Lai H."/>
            <person name="Lang C."/>
            <person name="Lin S."/>
            <person name="Macmil S.L."/>
            <person name="Magdelenat G."/>
            <person name="Matthews L."/>
            <person name="McCorrison J."/>
            <person name="Monaghan E.L."/>
            <person name="Mun J.H."/>
            <person name="Najar F.Z."/>
            <person name="Nicholson C."/>
            <person name="Noirot C."/>
            <person name="O'Bleness M."/>
            <person name="Paule C.R."/>
            <person name="Poulain J."/>
            <person name="Prion F."/>
            <person name="Qin B."/>
            <person name="Qu C."/>
            <person name="Retzel E.F."/>
            <person name="Riddle C."/>
            <person name="Sallet E."/>
            <person name="Samain S."/>
            <person name="Samson N."/>
            <person name="Sanders I."/>
            <person name="Saurat O."/>
            <person name="Scarpelli C."/>
            <person name="Schiex T."/>
            <person name="Segurens B."/>
            <person name="Severin A.J."/>
            <person name="Sherrier D.J."/>
            <person name="Shi R."/>
            <person name="Sims S."/>
            <person name="Singer S.R."/>
            <person name="Sinharoy S."/>
            <person name="Sterck L."/>
            <person name="Viollet A."/>
            <person name="Wang B.B."/>
            <person name="Wang K."/>
            <person name="Wang M."/>
            <person name="Wang X."/>
            <person name="Warfsmann J."/>
            <person name="Weissenbach J."/>
            <person name="White D.D."/>
            <person name="White J.D."/>
            <person name="Wiley G.B."/>
            <person name="Wincker P."/>
            <person name="Xing Y."/>
            <person name="Yang L."/>
            <person name="Yao Z."/>
            <person name="Ying F."/>
            <person name="Zhai J."/>
            <person name="Zhou L."/>
            <person name="Zuber A."/>
            <person name="Denarie J."/>
            <person name="Dixon R.A."/>
            <person name="May G.D."/>
            <person name="Schwartz D.C."/>
            <person name="Rogers J."/>
            <person name="Quetier F."/>
            <person name="Town C.D."/>
            <person name="Roe B.A."/>
        </authorList>
    </citation>
    <scope>NUCLEOTIDE SEQUENCE [LARGE SCALE GENOMIC DNA]</scope>
    <source>
        <strain evidence="3">A17</strain>
        <strain evidence="5 6">cv. Jemalong A17</strain>
    </source>
</reference>
<gene>
    <name evidence="5" type="primary">25497582</name>
    <name evidence="3" type="ordered locus">MTR_7g015750</name>
    <name evidence="4" type="ORF">MtrunA17_Chr7g0219831</name>
</gene>
<dbReference type="SUPFAM" id="SSF56112">
    <property type="entry name" value="Protein kinase-like (PK-like)"/>
    <property type="match status" value="1"/>
</dbReference>
<dbReference type="EMBL" id="PSQE01000007">
    <property type="protein sequence ID" value="RHN44474.1"/>
    <property type="molecule type" value="Genomic_DNA"/>
</dbReference>
<dbReference type="InterPro" id="IPR000719">
    <property type="entry name" value="Prot_kinase_dom"/>
</dbReference>
<evidence type="ECO:0000259" key="2">
    <source>
        <dbReference type="PROSITE" id="PS50011"/>
    </source>
</evidence>
<dbReference type="PANTHER" id="PTHR27003">
    <property type="entry name" value="OS07G0166700 PROTEIN"/>
    <property type="match status" value="1"/>
</dbReference>
<dbReference type="GO" id="GO:0004672">
    <property type="term" value="F:protein kinase activity"/>
    <property type="evidence" value="ECO:0000318"/>
    <property type="project" value="GO_Central"/>
</dbReference>
<dbReference type="Gene3D" id="1.10.510.10">
    <property type="entry name" value="Transferase(Phosphotransferase) domain 1"/>
    <property type="match status" value="1"/>
</dbReference>
<dbReference type="Pfam" id="PF07714">
    <property type="entry name" value="PK_Tyr_Ser-Thr"/>
    <property type="match status" value="1"/>
</dbReference>
<feature type="domain" description="Protein kinase" evidence="2">
    <location>
        <begin position="43"/>
        <end position="337"/>
    </location>
</feature>
<evidence type="ECO:0000313" key="5">
    <source>
        <dbReference type="EnsemblPlants" id="KEH21731"/>
    </source>
</evidence>
<dbReference type="Gene3D" id="3.30.200.20">
    <property type="entry name" value="Phosphorylase Kinase, domain 1"/>
    <property type="match status" value="1"/>
</dbReference>
<evidence type="ECO:0000313" key="4">
    <source>
        <dbReference type="EMBL" id="RHN44474.1"/>
    </source>
</evidence>
<dbReference type="InterPro" id="IPR045272">
    <property type="entry name" value="ANXUR1/2-like"/>
</dbReference>
<dbReference type="InterPro" id="IPR011009">
    <property type="entry name" value="Kinase-like_dom_sf"/>
</dbReference>
<keyword evidence="3" id="KW-0418">Kinase</keyword>
<dbReference type="EMBL" id="CM001223">
    <property type="protein sequence ID" value="KEH21731.1"/>
    <property type="molecule type" value="Genomic_DNA"/>
</dbReference>
<dbReference type="OrthoDB" id="1658195at2759"/>
<accession>A0A072TX13</accession>
<feature type="region of interest" description="Disordered" evidence="1">
    <location>
        <begin position="1"/>
        <end position="21"/>
    </location>
</feature>
<dbReference type="EnsemblPlants" id="KEH21731">
    <property type="protein sequence ID" value="KEH21731"/>
    <property type="gene ID" value="MTR_7g015750"/>
</dbReference>
<dbReference type="InterPro" id="IPR001245">
    <property type="entry name" value="Ser-Thr/Tyr_kinase_cat_dom"/>
</dbReference>
<dbReference type="Proteomes" id="UP000265566">
    <property type="component" value="Chromosome 7"/>
</dbReference>
<evidence type="ECO:0000313" key="3">
    <source>
        <dbReference type="EMBL" id="KEH21731.1"/>
    </source>
</evidence>
<evidence type="ECO:0000256" key="1">
    <source>
        <dbReference type="SAM" id="MobiDB-lite"/>
    </source>
</evidence>
<sequence>MGNMPVKYSNHKSSSRKQQCPTSIKELCHQFSLEDLKKSSNNFDETRKLGQSLYSIVYKGYLKHNGENEYPVALERMTLRLGDWMFKKVIELHSQLHHPNLISLIGFCDEKDEKIIVYEYMFNGSLYDHLCSRDLESLSWKKRLEICIGVARGLHYLHTGAKRAIFHCDIKPQTILLDNKMVPKLAQLGISLQEKRSKSKPTMIKLDNDELHNIIGSTGHGYMAPECVRTNTFTDKCDVYSFGMVLIEVAGTNYKNTIFDKMVMLENKDRFLEKSSNPANFLERFPADKIIDPILMRLIAPQCLAVFMDIMKRCLNIEPNERPAMGEVEVELEHALALQEEADCGKSNGDF</sequence>
<dbReference type="HOGENOM" id="CLU_000288_21_4_1"/>
<dbReference type="GO" id="GO:0005524">
    <property type="term" value="F:ATP binding"/>
    <property type="evidence" value="ECO:0007669"/>
    <property type="project" value="InterPro"/>
</dbReference>
<organism evidence="3 6">
    <name type="scientific">Medicago truncatula</name>
    <name type="common">Barrel medic</name>
    <name type="synonym">Medicago tribuloides</name>
    <dbReference type="NCBI Taxonomy" id="3880"/>
    <lineage>
        <taxon>Eukaryota</taxon>
        <taxon>Viridiplantae</taxon>
        <taxon>Streptophyta</taxon>
        <taxon>Embryophyta</taxon>
        <taxon>Tracheophyta</taxon>
        <taxon>Spermatophyta</taxon>
        <taxon>Magnoliopsida</taxon>
        <taxon>eudicotyledons</taxon>
        <taxon>Gunneridae</taxon>
        <taxon>Pentapetalae</taxon>
        <taxon>rosids</taxon>
        <taxon>fabids</taxon>
        <taxon>Fabales</taxon>
        <taxon>Fabaceae</taxon>
        <taxon>Papilionoideae</taxon>
        <taxon>50 kb inversion clade</taxon>
        <taxon>NPAAA clade</taxon>
        <taxon>Hologalegina</taxon>
        <taxon>IRL clade</taxon>
        <taxon>Trifolieae</taxon>
        <taxon>Medicago</taxon>
    </lineage>
</organism>
<reference evidence="3 6" key="2">
    <citation type="journal article" date="2014" name="BMC Genomics">
        <title>An improved genome release (version Mt4.0) for the model legume Medicago truncatula.</title>
        <authorList>
            <person name="Tang H."/>
            <person name="Krishnakumar V."/>
            <person name="Bidwell S."/>
            <person name="Rosen B."/>
            <person name="Chan A."/>
            <person name="Zhou S."/>
            <person name="Gentzbittel L."/>
            <person name="Childs K.L."/>
            <person name="Yandell M."/>
            <person name="Gundlach H."/>
            <person name="Mayer K.F."/>
            <person name="Schwartz D.C."/>
            <person name="Town C.D."/>
        </authorList>
    </citation>
    <scope>GENOME REANNOTATION</scope>
    <source>
        <strain evidence="3">A17</strain>
        <strain evidence="5 6">cv. Jemalong A17</strain>
    </source>
</reference>
<evidence type="ECO:0000313" key="6">
    <source>
        <dbReference type="Proteomes" id="UP000002051"/>
    </source>
</evidence>
<dbReference type="KEGG" id="mtr:25497582"/>
<dbReference type="PROSITE" id="PS50011">
    <property type="entry name" value="PROTEIN_KINASE_DOM"/>
    <property type="match status" value="1"/>
</dbReference>
<keyword evidence="6" id="KW-1185">Reference proteome</keyword>
<protein>
    <submittedName>
        <fullName evidence="3">Tyrosine kinase family protein</fullName>
    </submittedName>
</protein>